<proteinExistence type="predicted"/>
<protein>
    <recommendedName>
        <fullName evidence="4">GATA-type domain-containing protein</fullName>
    </recommendedName>
</protein>
<comment type="caution">
    <text evidence="2">The sequence shown here is derived from an EMBL/GenBank/DDBJ whole genome shotgun (WGS) entry which is preliminary data.</text>
</comment>
<dbReference type="EMBL" id="JAWDEY010000005">
    <property type="protein sequence ID" value="KAK6590624.1"/>
    <property type="molecule type" value="Genomic_DNA"/>
</dbReference>
<feature type="compositionally biased region" description="Low complexity" evidence="1">
    <location>
        <begin position="314"/>
        <end position="323"/>
    </location>
</feature>
<dbReference type="Proteomes" id="UP001311799">
    <property type="component" value="Unassembled WGS sequence"/>
</dbReference>
<evidence type="ECO:0000256" key="1">
    <source>
        <dbReference type="SAM" id="MobiDB-lite"/>
    </source>
</evidence>
<feature type="region of interest" description="Disordered" evidence="1">
    <location>
        <begin position="306"/>
        <end position="332"/>
    </location>
</feature>
<accession>A0AAV9Y1A9</accession>
<organism evidence="2 3">
    <name type="scientific">Cryptosporidium xiaoi</name>
    <dbReference type="NCBI Taxonomy" id="659607"/>
    <lineage>
        <taxon>Eukaryota</taxon>
        <taxon>Sar</taxon>
        <taxon>Alveolata</taxon>
        <taxon>Apicomplexa</taxon>
        <taxon>Conoidasida</taxon>
        <taxon>Coccidia</taxon>
        <taxon>Eucoccidiorida</taxon>
        <taxon>Eimeriorina</taxon>
        <taxon>Cryptosporidiidae</taxon>
        <taxon>Cryptosporidium</taxon>
    </lineage>
</organism>
<name>A0AAV9Y1A9_9CRYT</name>
<keyword evidence="3" id="KW-1185">Reference proteome</keyword>
<sequence>MSNLNNLALQLAQILNQNSNDGGLQGTIQTFNNESINKLLLEQYNSYLLPYLSRVGNEPLINSVYNQLNIPFEQLLSAYSTSTGFPYNMFLNVDQNNTKKLLSQTTEQKEQPLTKQNAEPNCLNSTIKPNQLLMNLQQNQLPFLGLHPPIDISRTQTTSPPQQIAPLNVFNSNNLNNWAESTLSSLLDKPEMLMNLMRLGAASIMASYYGQCQNPNGANIMNQNSPFFYNMALSPKQMETPSIGNMSPLEASTSSVTFTPIKSSPDATEGNSTAVFSQANSNQQFSDELIFYNFLEQSKKLSCDIKGRNEKKNTSTNKSANSSIRKSCAGRPRLDRSDWCCSLCRCVETAQWRYLRNTLDNNQSNVFHRGKILVCNACYLRVSKENKVRQKINAFQIDRNSKIDES</sequence>
<gene>
    <name evidence="2" type="ORF">RS030_142091</name>
</gene>
<reference evidence="2 3" key="1">
    <citation type="submission" date="2023-10" db="EMBL/GenBank/DDBJ databases">
        <title>Comparative genomics analysis reveals potential genetic determinants of host preference in Cryptosporidium xiaoi.</title>
        <authorList>
            <person name="Xiao L."/>
            <person name="Li J."/>
        </authorList>
    </citation>
    <scope>NUCLEOTIDE SEQUENCE [LARGE SCALE GENOMIC DNA]</scope>
    <source>
        <strain evidence="2 3">52996</strain>
    </source>
</reference>
<evidence type="ECO:0008006" key="4">
    <source>
        <dbReference type="Google" id="ProtNLM"/>
    </source>
</evidence>
<dbReference type="AlphaFoldDB" id="A0AAV9Y1A9"/>
<evidence type="ECO:0000313" key="3">
    <source>
        <dbReference type="Proteomes" id="UP001311799"/>
    </source>
</evidence>
<evidence type="ECO:0000313" key="2">
    <source>
        <dbReference type="EMBL" id="KAK6590624.1"/>
    </source>
</evidence>